<proteinExistence type="predicted"/>
<keyword evidence="3" id="KW-1185">Reference proteome</keyword>
<reference evidence="2 3" key="1">
    <citation type="submission" date="2019-04" db="EMBL/GenBank/DDBJ databases">
        <title>An improved genome assembly and genetic linkage map for asparagus bean, Vigna unguiculata ssp. sesquipedialis.</title>
        <authorList>
            <person name="Xia Q."/>
            <person name="Zhang R."/>
            <person name="Dong Y."/>
        </authorList>
    </citation>
    <scope>NUCLEOTIDE SEQUENCE [LARGE SCALE GENOMIC DNA]</scope>
    <source>
        <tissue evidence="2">Leaf</tissue>
    </source>
</reference>
<feature type="region of interest" description="Disordered" evidence="1">
    <location>
        <begin position="206"/>
        <end position="225"/>
    </location>
</feature>
<sequence length="259" mass="29079">MLALVVDISAHPRAAHSRATCYKCYNVSIPHTQDYIDEAPPWTPTNRGHGITKGNIKSERTLAQLFAQAKGPRSSDRVSRSGESLTSRDSGLCTFSLRRHSHRLSETLACSKLSWSPERPFAFSECLRLWWISLLTPELLTLELRVTSVTMFQSPTHKSVRMQPYLESLPDYIDEAPPWTPTNRGHGITKGNIKSERTLAQLFAQAKGPRSSDRVSRSGESLTSRDSGLCTFSLRRHSHRLSETLACSKLSWSPERPFA</sequence>
<evidence type="ECO:0000313" key="3">
    <source>
        <dbReference type="Proteomes" id="UP000501690"/>
    </source>
</evidence>
<dbReference type="AlphaFoldDB" id="A0A4D6LYG7"/>
<accession>A0A4D6LYG7</accession>
<dbReference type="Proteomes" id="UP000501690">
    <property type="component" value="Linkage Group LG5"/>
</dbReference>
<gene>
    <name evidence="2" type="ORF">DEO72_LG5g2107</name>
</gene>
<name>A0A4D6LYG7_VIGUN</name>
<evidence type="ECO:0000313" key="2">
    <source>
        <dbReference type="EMBL" id="QCD94029.1"/>
    </source>
</evidence>
<dbReference type="EMBL" id="CP039349">
    <property type="protein sequence ID" value="QCD94029.1"/>
    <property type="molecule type" value="Genomic_DNA"/>
</dbReference>
<protein>
    <submittedName>
        <fullName evidence="2">Uncharacterized protein</fullName>
    </submittedName>
</protein>
<organism evidence="2 3">
    <name type="scientific">Vigna unguiculata</name>
    <name type="common">Cowpea</name>
    <dbReference type="NCBI Taxonomy" id="3917"/>
    <lineage>
        <taxon>Eukaryota</taxon>
        <taxon>Viridiplantae</taxon>
        <taxon>Streptophyta</taxon>
        <taxon>Embryophyta</taxon>
        <taxon>Tracheophyta</taxon>
        <taxon>Spermatophyta</taxon>
        <taxon>Magnoliopsida</taxon>
        <taxon>eudicotyledons</taxon>
        <taxon>Gunneridae</taxon>
        <taxon>Pentapetalae</taxon>
        <taxon>rosids</taxon>
        <taxon>fabids</taxon>
        <taxon>Fabales</taxon>
        <taxon>Fabaceae</taxon>
        <taxon>Papilionoideae</taxon>
        <taxon>50 kb inversion clade</taxon>
        <taxon>NPAAA clade</taxon>
        <taxon>indigoferoid/millettioid clade</taxon>
        <taxon>Phaseoleae</taxon>
        <taxon>Vigna</taxon>
    </lineage>
</organism>
<evidence type="ECO:0000256" key="1">
    <source>
        <dbReference type="SAM" id="MobiDB-lite"/>
    </source>
</evidence>